<dbReference type="AlphaFoldDB" id="A0A1B2ENG4"/>
<proteinExistence type="predicted"/>
<organism evidence="1">
    <name type="scientific">Microvirga ossetica</name>
    <dbReference type="NCBI Taxonomy" id="1882682"/>
    <lineage>
        <taxon>Bacteria</taxon>
        <taxon>Pseudomonadati</taxon>
        <taxon>Pseudomonadota</taxon>
        <taxon>Alphaproteobacteria</taxon>
        <taxon>Hyphomicrobiales</taxon>
        <taxon>Methylobacteriaceae</taxon>
        <taxon>Microvirga</taxon>
    </lineage>
</organism>
<accession>A0A1B2ENG4</accession>
<reference evidence="1" key="1">
    <citation type="submission" date="2016-07" db="EMBL/GenBank/DDBJ databases">
        <title>Microvirga ossetica sp. nov. a new species of rhizobia isolated from root nodules of the legume species Vicia alpestris Steven originated from North Ossetia region in the Caucasus.</title>
        <authorList>
            <person name="Safronova V.I."/>
            <person name="Kuznetsova I.G."/>
            <person name="Sazanova A.L."/>
            <person name="Belimov A."/>
            <person name="Andronov E."/>
            <person name="Osledkin Y.S."/>
            <person name="Onishchuk O.P."/>
            <person name="Kurchak O.N."/>
            <person name="Shaposhnikov A.I."/>
            <person name="Willems A."/>
            <person name="Tikhonovich I.A."/>
        </authorList>
    </citation>
    <scope>NUCLEOTIDE SEQUENCE [LARGE SCALE GENOMIC DNA]</scope>
    <source>
        <strain evidence="1">V5/3M</strain>
    </source>
</reference>
<dbReference type="RefSeq" id="WP_173909405.1">
    <property type="nucleotide sequence ID" value="NZ_CP016616.1"/>
</dbReference>
<sequence length="86" mass="9495">MAADLNRAKVLFDADRNLFREFMNSRTVFLGFPLAMIVDPDGTVVERIEAKKLDGIPPPSQTDLQEASNREALCLFQDLATSSAPP</sequence>
<dbReference type="EMBL" id="CP016616">
    <property type="protein sequence ID" value="ANY81499.1"/>
    <property type="molecule type" value="Genomic_DNA"/>
</dbReference>
<protein>
    <submittedName>
        <fullName evidence="1">Uncharacterized protein</fullName>
    </submittedName>
</protein>
<gene>
    <name evidence="1" type="ORF">BB934_27415</name>
</gene>
<name>A0A1B2ENG4_9HYPH</name>
<dbReference type="KEGG" id="moc:BB934_27415"/>
<evidence type="ECO:0000313" key="1">
    <source>
        <dbReference type="EMBL" id="ANY81499.1"/>
    </source>
</evidence>